<dbReference type="STRING" id="158441.A0A226EZ44"/>
<evidence type="ECO:0000259" key="7">
    <source>
        <dbReference type="SMART" id="SM01332"/>
    </source>
</evidence>
<dbReference type="OrthoDB" id="5590282at2759"/>
<evidence type="ECO:0000256" key="4">
    <source>
        <dbReference type="RuleBase" id="RU000383"/>
    </source>
</evidence>
<dbReference type="CDD" id="cd20519">
    <property type="entry name" value="CYCLIN_CCNE_rpt1"/>
    <property type="match status" value="1"/>
</dbReference>
<dbReference type="FunFam" id="1.10.472.10:FF:000001">
    <property type="entry name" value="G2/mitotic-specific cyclin"/>
    <property type="match status" value="1"/>
</dbReference>
<keyword evidence="3" id="KW-0131">Cell cycle</keyword>
<dbReference type="OMA" id="WIMDVCE"/>
<proteinExistence type="inferred from homology"/>
<name>A0A226EZ44_FOLCA</name>
<reference evidence="8 9" key="1">
    <citation type="submission" date="2015-12" db="EMBL/GenBank/DDBJ databases">
        <title>The genome of Folsomia candida.</title>
        <authorList>
            <person name="Faddeeva A."/>
            <person name="Derks M.F."/>
            <person name="Anvar Y."/>
            <person name="Smit S."/>
            <person name="Van Straalen N."/>
            <person name="Roelofs D."/>
        </authorList>
    </citation>
    <scope>NUCLEOTIDE SEQUENCE [LARGE SCALE GENOMIC DNA]</scope>
    <source>
        <strain evidence="8 9">VU population</strain>
        <tissue evidence="8">Whole body</tissue>
    </source>
</reference>
<dbReference type="Gene3D" id="1.10.472.10">
    <property type="entry name" value="Cyclin-like"/>
    <property type="match status" value="2"/>
</dbReference>
<feature type="compositionally biased region" description="Low complexity" evidence="5">
    <location>
        <begin position="249"/>
        <end position="272"/>
    </location>
</feature>
<dbReference type="Proteomes" id="UP000198287">
    <property type="component" value="Unassembled WGS sequence"/>
</dbReference>
<evidence type="ECO:0000256" key="1">
    <source>
        <dbReference type="ARBA" id="ARBA00022618"/>
    </source>
</evidence>
<organism evidence="8 9">
    <name type="scientific">Folsomia candida</name>
    <name type="common">Springtail</name>
    <dbReference type="NCBI Taxonomy" id="158441"/>
    <lineage>
        <taxon>Eukaryota</taxon>
        <taxon>Metazoa</taxon>
        <taxon>Ecdysozoa</taxon>
        <taxon>Arthropoda</taxon>
        <taxon>Hexapoda</taxon>
        <taxon>Collembola</taxon>
        <taxon>Entomobryomorpha</taxon>
        <taxon>Isotomoidea</taxon>
        <taxon>Isotomidae</taxon>
        <taxon>Proisotominae</taxon>
        <taxon>Folsomia</taxon>
    </lineage>
</organism>
<evidence type="ECO:0000256" key="5">
    <source>
        <dbReference type="SAM" id="MobiDB-lite"/>
    </source>
</evidence>
<feature type="non-terminal residue" evidence="8">
    <location>
        <position position="1"/>
    </location>
</feature>
<dbReference type="PROSITE" id="PS00292">
    <property type="entry name" value="CYCLINS"/>
    <property type="match status" value="1"/>
</dbReference>
<dbReference type="EMBL" id="LNIX01000001">
    <property type="protein sequence ID" value="OXA62111.1"/>
    <property type="molecule type" value="Genomic_DNA"/>
</dbReference>
<keyword evidence="2 4" id="KW-0195">Cyclin</keyword>
<dbReference type="CDD" id="cd20520">
    <property type="entry name" value="CYCLIN_CCNE_rpt2"/>
    <property type="match status" value="1"/>
</dbReference>
<evidence type="ECO:0000313" key="8">
    <source>
        <dbReference type="EMBL" id="OXA62111.1"/>
    </source>
</evidence>
<comment type="similarity">
    <text evidence="4">Belongs to the cyclin family.</text>
</comment>
<dbReference type="GO" id="GO:0000278">
    <property type="term" value="P:mitotic cell cycle"/>
    <property type="evidence" value="ECO:0007669"/>
    <property type="project" value="UniProtKB-ARBA"/>
</dbReference>
<dbReference type="InterPro" id="IPR036915">
    <property type="entry name" value="Cyclin-like_sf"/>
</dbReference>
<keyword evidence="9" id="KW-1185">Reference proteome</keyword>
<accession>A0A226EZ44</accession>
<evidence type="ECO:0000313" key="9">
    <source>
        <dbReference type="Proteomes" id="UP000198287"/>
    </source>
</evidence>
<dbReference type="PANTHER" id="PTHR10177">
    <property type="entry name" value="CYCLINS"/>
    <property type="match status" value="1"/>
</dbReference>
<dbReference type="InterPro" id="IPR006671">
    <property type="entry name" value="Cyclin_N"/>
</dbReference>
<dbReference type="InterPro" id="IPR039361">
    <property type="entry name" value="Cyclin"/>
</dbReference>
<feature type="compositionally biased region" description="Low complexity" evidence="5">
    <location>
        <begin position="164"/>
        <end position="186"/>
    </location>
</feature>
<dbReference type="InterPro" id="IPR004367">
    <property type="entry name" value="Cyclin_C-dom"/>
</dbReference>
<feature type="region of interest" description="Disordered" evidence="5">
    <location>
        <begin position="164"/>
        <end position="188"/>
    </location>
</feature>
<feature type="region of interest" description="Disordered" evidence="5">
    <location>
        <begin position="641"/>
        <end position="670"/>
    </location>
</feature>
<dbReference type="SUPFAM" id="SSF47954">
    <property type="entry name" value="Cyclin-like"/>
    <property type="match status" value="2"/>
</dbReference>
<dbReference type="AlphaFoldDB" id="A0A226EZ44"/>
<evidence type="ECO:0000256" key="2">
    <source>
        <dbReference type="ARBA" id="ARBA00023127"/>
    </source>
</evidence>
<evidence type="ECO:0000259" key="6">
    <source>
        <dbReference type="SMART" id="SM00385"/>
    </source>
</evidence>
<protein>
    <submittedName>
        <fullName evidence="8">G1/S-specific cyclin-E1</fullName>
    </submittedName>
</protein>
<dbReference type="InterPro" id="IPR013763">
    <property type="entry name" value="Cyclin-like_dom"/>
</dbReference>
<feature type="region of interest" description="Disordered" evidence="5">
    <location>
        <begin position="245"/>
        <end position="290"/>
    </location>
</feature>
<feature type="domain" description="Cyclin-like" evidence="6">
    <location>
        <begin position="378"/>
        <end position="463"/>
    </location>
</feature>
<feature type="domain" description="Cyclin C-terminal" evidence="7">
    <location>
        <begin position="472"/>
        <end position="619"/>
    </location>
</feature>
<dbReference type="SMART" id="SM01332">
    <property type="entry name" value="Cyclin_C"/>
    <property type="match status" value="1"/>
</dbReference>
<sequence length="670" mass="75072">ELFDSFLASHEVPTPNLRSCGRNWPPFLRENGRAVFVGLVRGVTWLETAVVPRFPLRPGQLHPLLPLSSEDRPPTTTPTCEDSHSLRRKGPRWRTQTVTFMGLVPHPNISSRDPHRPLANPCLPFSQGVGRESPRHSRASFELDKLCELTITCMVLKDGEMMSRINNTSSSSSSHSQPRSSRHSISAGELREIQFTNIYPSTSTISETAIIDRKIIARRRSRTSTPSDVSATSVKSYRRKLVEHDYDTRSTTSSSSMFSSTSSHQTSSTNSHSTRRSSRRSQSDEESVISEFNSSSIVTAHGGLGIEDVTPQSKYGLRSVKDESQDCSRTCSLPPVCFANCDEIWDLMCKMDLKYQRNPDLFKDHPILGPQMRAILLDWIMDVCEAYKMHRETLYLAIDYLDRYLAVQKNVPKAHLQLIGITCLFVAAKLEEIYPPKLKTFAYVTDGACSEAEILDMELVLMKTLKWKLTPITPATWINIYLQILAYRNGAIICTRSGADFIRSSIRDTNKPSDARLIKHLYDRIDYVRIIRLVDLSILDAQSLNFTYSLLSAAAIFHTKGRAAALSASGFSWDQIATCVNWMAPAATVLRRHEIPPVLPAIDEVSDESRHLIQSHCVTLEMLNDAEALATSKICSPLNTNSEGGLLTPPHSGEKSGFPRRAKQSQSPRY</sequence>
<dbReference type="SMART" id="SM00385">
    <property type="entry name" value="CYCLIN"/>
    <property type="match status" value="1"/>
</dbReference>
<gene>
    <name evidence="8" type="ORF">Fcan01_03465</name>
</gene>
<comment type="caution">
    <text evidence="8">The sequence shown here is derived from an EMBL/GenBank/DDBJ whole genome shotgun (WGS) entry which is preliminary data.</text>
</comment>
<evidence type="ECO:0000256" key="3">
    <source>
        <dbReference type="ARBA" id="ARBA00023306"/>
    </source>
</evidence>
<dbReference type="Pfam" id="PF00134">
    <property type="entry name" value="Cyclin_N"/>
    <property type="match status" value="1"/>
</dbReference>
<keyword evidence="1" id="KW-0132">Cell division</keyword>
<dbReference type="GO" id="GO:0051301">
    <property type="term" value="P:cell division"/>
    <property type="evidence" value="ECO:0007669"/>
    <property type="project" value="UniProtKB-KW"/>
</dbReference>
<feature type="region of interest" description="Disordered" evidence="5">
    <location>
        <begin position="65"/>
        <end position="88"/>
    </location>
</feature>
<dbReference type="InterPro" id="IPR048258">
    <property type="entry name" value="Cyclins_cyclin-box"/>
</dbReference>